<dbReference type="InterPro" id="IPR022534">
    <property type="entry name" value="DUF2563"/>
</dbReference>
<dbReference type="OrthoDB" id="4750359at2"/>
<reference evidence="1" key="2">
    <citation type="submission" date="2020-02" db="EMBL/GenBank/DDBJ databases">
        <authorList>
            <person name="Matsumoto Y."/>
            <person name="Motooka D."/>
            <person name="Nakamura S."/>
        </authorList>
    </citation>
    <scope>NUCLEOTIDE SEQUENCE</scope>
    <source>
        <strain evidence="1">JCM 13671</strain>
    </source>
</reference>
<keyword evidence="2" id="KW-1185">Reference proteome</keyword>
<evidence type="ECO:0008006" key="3">
    <source>
        <dbReference type="Google" id="ProtNLM"/>
    </source>
</evidence>
<organism evidence="1 2">
    <name type="scientific">Mycolicibacterium confluentis</name>
    <dbReference type="NCBI Taxonomy" id="28047"/>
    <lineage>
        <taxon>Bacteria</taxon>
        <taxon>Bacillati</taxon>
        <taxon>Actinomycetota</taxon>
        <taxon>Actinomycetes</taxon>
        <taxon>Mycobacteriales</taxon>
        <taxon>Mycobacteriaceae</taxon>
        <taxon>Mycolicibacterium</taxon>
    </lineage>
</organism>
<evidence type="ECO:0000313" key="2">
    <source>
        <dbReference type="Proteomes" id="UP000466931"/>
    </source>
</evidence>
<accession>A0A7I7Y5B3</accession>
<evidence type="ECO:0000313" key="1">
    <source>
        <dbReference type="EMBL" id="BBZ36829.1"/>
    </source>
</evidence>
<gene>
    <name evidence="1" type="ORF">MCNF_54340</name>
</gene>
<dbReference type="RefSeq" id="WP_133057804.1">
    <property type="nucleotide sequence ID" value="NZ_AP022612.1"/>
</dbReference>
<sequence>MTDPQTPKVEFDTDHMRAGATCSHTAAEHAELARETLNRATVASGIFGDFGGARAFHSAVTTAHSCNTDVAATHRDCLETLGGSVLGIASTFDAMEHTHTEWIRDVR</sequence>
<dbReference type="AlphaFoldDB" id="A0A7I7Y5B3"/>
<reference evidence="1" key="1">
    <citation type="journal article" date="2019" name="Emerg. Microbes Infect.">
        <title>Comprehensive subspecies identification of 175 nontuberculous mycobacteria species based on 7547 genomic profiles.</title>
        <authorList>
            <person name="Matsumoto Y."/>
            <person name="Kinjo T."/>
            <person name="Motooka D."/>
            <person name="Nabeya D."/>
            <person name="Jung N."/>
            <person name="Uechi K."/>
            <person name="Horii T."/>
            <person name="Iida T."/>
            <person name="Fujita J."/>
            <person name="Nakamura S."/>
        </authorList>
    </citation>
    <scope>NUCLEOTIDE SEQUENCE [LARGE SCALE GENOMIC DNA]</scope>
    <source>
        <strain evidence="1">JCM 13671</strain>
    </source>
</reference>
<dbReference type="EMBL" id="AP022612">
    <property type="protein sequence ID" value="BBZ36829.1"/>
    <property type="molecule type" value="Genomic_DNA"/>
</dbReference>
<protein>
    <recommendedName>
        <fullName evidence="3">ESX-1 secretion-associated protein</fullName>
    </recommendedName>
</protein>
<dbReference type="Pfam" id="PF10817">
    <property type="entry name" value="DUF2563"/>
    <property type="match status" value="1"/>
</dbReference>
<proteinExistence type="predicted"/>
<name>A0A7I7Y5B3_9MYCO</name>
<dbReference type="Proteomes" id="UP000466931">
    <property type="component" value="Chromosome"/>
</dbReference>